<dbReference type="Pfam" id="PF03478">
    <property type="entry name" value="Beta-prop_KIB1-4"/>
    <property type="match status" value="1"/>
</dbReference>
<accession>A0A2K2CVU3</accession>
<evidence type="ECO:0000313" key="5">
    <source>
        <dbReference type="Proteomes" id="UP000008810"/>
    </source>
</evidence>
<keyword evidence="5" id="KW-1185">Reference proteome</keyword>
<dbReference type="EnsemblPlants" id="PNT66142">
    <property type="protein sequence ID" value="PNT66142"/>
    <property type="gene ID" value="BRADI_3g07650v3"/>
</dbReference>
<feature type="domain" description="KIB1-4 beta-propeller" evidence="2">
    <location>
        <begin position="95"/>
        <end position="264"/>
    </location>
</feature>
<dbReference type="Gramene" id="PNT66142">
    <property type="protein sequence ID" value="PNT66142"/>
    <property type="gene ID" value="BRADI_3g07650v3"/>
</dbReference>
<reference evidence="4" key="3">
    <citation type="submission" date="2018-08" db="UniProtKB">
        <authorList>
            <consortium name="EnsemblPlants"/>
        </authorList>
    </citation>
    <scope>IDENTIFICATION</scope>
    <source>
        <strain evidence="4">cv. Bd21</strain>
    </source>
</reference>
<dbReference type="InterPro" id="IPR005174">
    <property type="entry name" value="KIB1-4_b-propeller"/>
</dbReference>
<dbReference type="AlphaFoldDB" id="A0A2K2CVU3"/>
<proteinExistence type="predicted"/>
<sequence>MRKRCRRPSRGGHEEWRDWPNLPSELIDDITGRLLRHDVAEYIRLRAACKEWRKCTADPRDGSCGLDARFRPRHWTMLSNGIYGAGDDDGGRRRFFNLTTLACVRVDLPELSAHHIEASVEGLLLLRDAASASHGARLLNPLTRAIVDLPPITPDLGAAYAAWAGPFSSPRRAVYAGISDETSPPSVVLHMGSRTIDSVIAYAKPGDERWAPMDLERCGAVRASPRCSSVLTRRGRVFFETPAGNILAWAGASAGREPALEAVPQREALPRRSRLLELILRYNKHREKRGRPSLPPQPSLDRRHQRTN</sequence>
<dbReference type="RefSeq" id="XP_010236329.2">
    <property type="nucleotide sequence ID" value="XM_010238027.3"/>
</dbReference>
<dbReference type="EMBL" id="CM000882">
    <property type="protein sequence ID" value="PNT66142.1"/>
    <property type="molecule type" value="Genomic_DNA"/>
</dbReference>
<dbReference type="PANTHER" id="PTHR33165:SF58">
    <property type="entry name" value="OS05G0123400 PROTEIN"/>
    <property type="match status" value="1"/>
</dbReference>
<protein>
    <recommendedName>
        <fullName evidence="2">KIB1-4 beta-propeller domain-containing protein</fullName>
    </recommendedName>
</protein>
<dbReference type="GeneID" id="104583972"/>
<dbReference type="KEGG" id="bdi:104583972"/>
<evidence type="ECO:0000313" key="4">
    <source>
        <dbReference type="EnsemblPlants" id="PNT66142"/>
    </source>
</evidence>
<gene>
    <name evidence="4" type="primary">LOC104583972</name>
    <name evidence="3" type="ORF">BRADI_3g07650v3</name>
</gene>
<dbReference type="FunCoup" id="A0A2K2CVU3">
    <property type="interactions" value="492"/>
</dbReference>
<evidence type="ECO:0000313" key="3">
    <source>
        <dbReference type="EMBL" id="PNT66142.1"/>
    </source>
</evidence>
<dbReference type="PANTHER" id="PTHR33165">
    <property type="entry name" value="F-BOX DOMAIN CONTAINING PROTEIN-LIKE-RELATED"/>
    <property type="match status" value="1"/>
</dbReference>
<dbReference type="Proteomes" id="UP000008810">
    <property type="component" value="Chromosome 3"/>
</dbReference>
<feature type="region of interest" description="Disordered" evidence="1">
    <location>
        <begin position="286"/>
        <end position="308"/>
    </location>
</feature>
<dbReference type="ExpressionAtlas" id="A0A2K2CVU3">
    <property type="expression patterns" value="baseline"/>
</dbReference>
<reference evidence="3" key="2">
    <citation type="submission" date="2017-06" db="EMBL/GenBank/DDBJ databases">
        <title>WGS assembly of Brachypodium distachyon.</title>
        <authorList>
            <consortium name="The International Brachypodium Initiative"/>
            <person name="Lucas S."/>
            <person name="Harmon-Smith M."/>
            <person name="Lail K."/>
            <person name="Tice H."/>
            <person name="Grimwood J."/>
            <person name="Bruce D."/>
            <person name="Barry K."/>
            <person name="Shu S."/>
            <person name="Lindquist E."/>
            <person name="Wang M."/>
            <person name="Pitluck S."/>
            <person name="Vogel J.P."/>
            <person name="Garvin D.F."/>
            <person name="Mockler T.C."/>
            <person name="Schmutz J."/>
            <person name="Rokhsar D."/>
            <person name="Bevan M.W."/>
        </authorList>
    </citation>
    <scope>NUCLEOTIDE SEQUENCE</scope>
    <source>
        <strain evidence="3">Bd21</strain>
    </source>
</reference>
<dbReference type="OrthoDB" id="583300at2759"/>
<evidence type="ECO:0000256" key="1">
    <source>
        <dbReference type="SAM" id="MobiDB-lite"/>
    </source>
</evidence>
<reference evidence="3 4" key="1">
    <citation type="journal article" date="2010" name="Nature">
        <title>Genome sequencing and analysis of the model grass Brachypodium distachyon.</title>
        <authorList>
            <consortium name="International Brachypodium Initiative"/>
        </authorList>
    </citation>
    <scope>NUCLEOTIDE SEQUENCE [LARGE SCALE GENOMIC DNA]</scope>
    <source>
        <strain evidence="3 4">Bd21</strain>
    </source>
</reference>
<name>A0A2K2CVU3_BRADI</name>
<evidence type="ECO:0000259" key="2">
    <source>
        <dbReference type="Pfam" id="PF03478"/>
    </source>
</evidence>
<organism evidence="3">
    <name type="scientific">Brachypodium distachyon</name>
    <name type="common">Purple false brome</name>
    <name type="synonym">Trachynia distachya</name>
    <dbReference type="NCBI Taxonomy" id="15368"/>
    <lineage>
        <taxon>Eukaryota</taxon>
        <taxon>Viridiplantae</taxon>
        <taxon>Streptophyta</taxon>
        <taxon>Embryophyta</taxon>
        <taxon>Tracheophyta</taxon>
        <taxon>Spermatophyta</taxon>
        <taxon>Magnoliopsida</taxon>
        <taxon>Liliopsida</taxon>
        <taxon>Poales</taxon>
        <taxon>Poaceae</taxon>
        <taxon>BOP clade</taxon>
        <taxon>Pooideae</taxon>
        <taxon>Stipodae</taxon>
        <taxon>Brachypodieae</taxon>
        <taxon>Brachypodium</taxon>
    </lineage>
</organism>